<evidence type="ECO:0000313" key="4">
    <source>
        <dbReference type="EMBL" id="CDM66537.1"/>
    </source>
</evidence>
<keyword evidence="4" id="KW-0378">Hydrolase</keyword>
<keyword evidence="2" id="KW-0812">Transmembrane</keyword>
<reference evidence="4 5" key="1">
    <citation type="submission" date="2013-12" db="EMBL/GenBank/DDBJ databases">
        <authorList>
            <person name="Stott M."/>
        </authorList>
    </citation>
    <scope>NUCLEOTIDE SEQUENCE [LARGE SCALE GENOMIC DNA]</scope>
    <source>
        <strain evidence="4 5">K22</strain>
    </source>
</reference>
<dbReference type="Proteomes" id="UP000031518">
    <property type="component" value="Unassembled WGS sequence"/>
</dbReference>
<dbReference type="AlphaFoldDB" id="A0A0B6X0M3"/>
<protein>
    <submittedName>
        <fullName evidence="4">Transglutaminase-like enzyme, predicted cysteine protease</fullName>
    </submittedName>
</protein>
<proteinExistence type="predicted"/>
<feature type="domain" description="Transglutaminase-like" evidence="3">
    <location>
        <begin position="162"/>
        <end position="227"/>
    </location>
</feature>
<keyword evidence="4" id="KW-0645">Protease</keyword>
<name>A0A0B6X0M3_9BACT</name>
<dbReference type="Pfam" id="PF01841">
    <property type="entry name" value="Transglut_core"/>
    <property type="match status" value="1"/>
</dbReference>
<evidence type="ECO:0000259" key="3">
    <source>
        <dbReference type="SMART" id="SM00460"/>
    </source>
</evidence>
<dbReference type="SUPFAM" id="SSF54001">
    <property type="entry name" value="Cysteine proteinases"/>
    <property type="match status" value="1"/>
</dbReference>
<keyword evidence="2" id="KW-1133">Transmembrane helix</keyword>
<keyword evidence="5" id="KW-1185">Reference proteome</keyword>
<dbReference type="InterPro" id="IPR038765">
    <property type="entry name" value="Papain-like_cys_pep_sf"/>
</dbReference>
<dbReference type="GO" id="GO:0006508">
    <property type="term" value="P:proteolysis"/>
    <property type="evidence" value="ECO:0007669"/>
    <property type="project" value="UniProtKB-KW"/>
</dbReference>
<gene>
    <name evidence="4" type="ORF">PYK22_02568</name>
</gene>
<reference evidence="4 5" key="2">
    <citation type="submission" date="2015-01" db="EMBL/GenBank/DDBJ databases">
        <title>Complete genome sequence of Pyrinomonas methylaliphatogenes type strain K22T.</title>
        <authorList>
            <person name="Lee K.C.Y."/>
            <person name="Power J.F."/>
            <person name="Dunfield P.F."/>
            <person name="Morgan X.C."/>
            <person name="Huttenhower C."/>
            <person name="Stott M.B."/>
        </authorList>
    </citation>
    <scope>NUCLEOTIDE SEQUENCE [LARGE SCALE GENOMIC DNA]</scope>
    <source>
        <strain evidence="4 5">K22</strain>
    </source>
</reference>
<dbReference type="OrthoDB" id="4697328at2"/>
<dbReference type="RefSeq" id="WP_041977846.1">
    <property type="nucleotide sequence ID" value="NZ_CBXV010000008.1"/>
</dbReference>
<dbReference type="SMART" id="SM00460">
    <property type="entry name" value="TGc"/>
    <property type="match status" value="1"/>
</dbReference>
<evidence type="ECO:0000313" key="5">
    <source>
        <dbReference type="Proteomes" id="UP000031518"/>
    </source>
</evidence>
<accession>A0A0B6X0M3</accession>
<dbReference type="GO" id="GO:0008233">
    <property type="term" value="F:peptidase activity"/>
    <property type="evidence" value="ECO:0007669"/>
    <property type="project" value="UniProtKB-KW"/>
</dbReference>
<keyword evidence="2" id="KW-0472">Membrane</keyword>
<evidence type="ECO:0000256" key="2">
    <source>
        <dbReference type="SAM" id="Phobius"/>
    </source>
</evidence>
<feature type="region of interest" description="Disordered" evidence="1">
    <location>
        <begin position="525"/>
        <end position="549"/>
    </location>
</feature>
<dbReference type="Gene3D" id="3.10.620.30">
    <property type="match status" value="1"/>
</dbReference>
<sequence>MIFLLRPRVLQRSEVARNGWFFLLISFFSIFSYSVVYFWSLQRAASSPVPFSDYRIDLPEGVTVVTVSDPRHGAKPIAQLTIERRGDQILGVPRRVVRIPPREPVSEGDAAFFRREMLGLFPMQASVWDKANAIREWLARLPHRISVPGLATRHAREAYLQMLAGEPVLCANLAEIYVAACQAAGLAARTVGMSLLVRNGDFGRDTHVGAEVWIPELGGWVYQDPTFNCYWEVDGKPASALELHEALLAKRPIELRPRGREISGLIDQTTIDPRLYFRYIYYEYKIGGTVLHFADPRLEPAHLSDPNWIQTDDPEAIRRLDLEGNVVVDQRGEIAPGIFVQIIRGGLFVRDRRQGVRGIRVRSSSGPVKACAYEHQRAAELGVFAGRNYVSNGSFHQLGESGALAEGWSISGPVEGMAALGGQGLAGRAGARLWQRVSVEPGKSYLLYAKVNVPANRVRWIFSEPGNERESAVGECEPERISEIVSDVITSRNGQLEVAFELPEGGALRVLEVIVSEVPRFDHPVGEETAEAGPRERRIASRLARRPSR</sequence>
<organism evidence="4 5">
    <name type="scientific">Pyrinomonas methylaliphatogenes</name>
    <dbReference type="NCBI Taxonomy" id="454194"/>
    <lineage>
        <taxon>Bacteria</taxon>
        <taxon>Pseudomonadati</taxon>
        <taxon>Acidobacteriota</taxon>
        <taxon>Blastocatellia</taxon>
        <taxon>Blastocatellales</taxon>
        <taxon>Pyrinomonadaceae</taxon>
        <taxon>Pyrinomonas</taxon>
    </lineage>
</organism>
<dbReference type="InterPro" id="IPR002931">
    <property type="entry name" value="Transglutaminase-like"/>
</dbReference>
<dbReference type="EMBL" id="CBXV010000008">
    <property type="protein sequence ID" value="CDM66537.1"/>
    <property type="molecule type" value="Genomic_DNA"/>
</dbReference>
<evidence type="ECO:0000256" key="1">
    <source>
        <dbReference type="SAM" id="MobiDB-lite"/>
    </source>
</evidence>
<feature type="transmembrane region" description="Helical" evidence="2">
    <location>
        <begin position="20"/>
        <end position="39"/>
    </location>
</feature>